<evidence type="ECO:0000256" key="7">
    <source>
        <dbReference type="ARBA" id="ARBA00023125"/>
    </source>
</evidence>
<keyword evidence="9" id="KW-0804">Transcription</keyword>
<comment type="caution">
    <text evidence="16">The sequence shown here is derived from an EMBL/GenBank/DDBJ whole genome shotgun (WGS) entry which is preliminary data.</text>
</comment>
<comment type="similarity">
    <text evidence="2">Belongs to the type IV zinc-finger family. Class A subfamily.</text>
</comment>
<evidence type="ECO:0000313" key="16">
    <source>
        <dbReference type="EMBL" id="MCL7027666.1"/>
    </source>
</evidence>
<dbReference type="InterPro" id="IPR051140">
    <property type="entry name" value="GATA_TF"/>
</dbReference>
<dbReference type="PANTHER" id="PTHR45658:SF51">
    <property type="entry name" value="GATA TRANSCRIPTION FACTOR 8"/>
    <property type="match status" value="1"/>
</dbReference>
<accession>A0AA41V1T5</accession>
<feature type="region of interest" description="Disordered" evidence="14">
    <location>
        <begin position="305"/>
        <end position="361"/>
    </location>
</feature>
<evidence type="ECO:0000256" key="13">
    <source>
        <dbReference type="SAM" id="Coils"/>
    </source>
</evidence>
<organism evidence="16 17">
    <name type="scientific">Papaver nudicaule</name>
    <name type="common">Iceland poppy</name>
    <dbReference type="NCBI Taxonomy" id="74823"/>
    <lineage>
        <taxon>Eukaryota</taxon>
        <taxon>Viridiplantae</taxon>
        <taxon>Streptophyta</taxon>
        <taxon>Embryophyta</taxon>
        <taxon>Tracheophyta</taxon>
        <taxon>Spermatophyta</taxon>
        <taxon>Magnoliopsida</taxon>
        <taxon>Ranunculales</taxon>
        <taxon>Papaveraceae</taxon>
        <taxon>Papaveroideae</taxon>
        <taxon>Papaver</taxon>
    </lineage>
</organism>
<keyword evidence="8" id="KW-0010">Activator</keyword>
<dbReference type="AlphaFoldDB" id="A0AA41V1T5"/>
<dbReference type="GO" id="GO:0006355">
    <property type="term" value="P:regulation of DNA-templated transcription"/>
    <property type="evidence" value="ECO:0007669"/>
    <property type="project" value="InterPro"/>
</dbReference>
<evidence type="ECO:0000256" key="11">
    <source>
        <dbReference type="ARBA" id="ARBA00055020"/>
    </source>
</evidence>
<dbReference type="PROSITE" id="PS50114">
    <property type="entry name" value="GATA_ZN_FINGER_2"/>
    <property type="match status" value="1"/>
</dbReference>
<comment type="function">
    <text evidence="11">Transcriptional activator that specifically binds 5'-GATA-3' or 5'-GAT-3' motifs within gene promoters. May be involved in the regulation of some light-responsive genes.</text>
</comment>
<feature type="compositionally biased region" description="Polar residues" evidence="14">
    <location>
        <begin position="344"/>
        <end position="354"/>
    </location>
</feature>
<keyword evidence="13" id="KW-0175">Coiled coil</keyword>
<name>A0AA41V1T5_PAPNU</name>
<proteinExistence type="inferred from homology"/>
<keyword evidence="4 12" id="KW-0863">Zinc-finger</keyword>
<dbReference type="SUPFAM" id="SSF57716">
    <property type="entry name" value="Glucocorticoid receptor-like (DNA-binding domain)"/>
    <property type="match status" value="1"/>
</dbReference>
<reference evidence="16" key="1">
    <citation type="submission" date="2022-03" db="EMBL/GenBank/DDBJ databases">
        <title>A functionally conserved STORR gene fusion in Papaver species that diverged 16.8 million years ago.</title>
        <authorList>
            <person name="Catania T."/>
        </authorList>
    </citation>
    <scope>NUCLEOTIDE SEQUENCE</scope>
    <source>
        <strain evidence="16">S-191538</strain>
    </source>
</reference>
<keyword evidence="17" id="KW-1185">Reference proteome</keyword>
<dbReference type="Pfam" id="PF00320">
    <property type="entry name" value="GATA"/>
    <property type="match status" value="1"/>
</dbReference>
<evidence type="ECO:0000256" key="1">
    <source>
        <dbReference type="ARBA" id="ARBA00004123"/>
    </source>
</evidence>
<feature type="domain" description="GATA-type" evidence="15">
    <location>
        <begin position="366"/>
        <end position="399"/>
    </location>
</feature>
<evidence type="ECO:0000256" key="2">
    <source>
        <dbReference type="ARBA" id="ARBA00005694"/>
    </source>
</evidence>
<feature type="region of interest" description="Disordered" evidence="14">
    <location>
        <begin position="242"/>
        <end position="282"/>
    </location>
</feature>
<dbReference type="Gene3D" id="3.30.50.10">
    <property type="entry name" value="Erythroid Transcription Factor GATA-1, subunit A"/>
    <property type="match status" value="1"/>
</dbReference>
<sequence length="448" mass="51634">METPLEEEVRRLKILLIRFSAEIDRKNKKMKYMGKMLEQRSMSLSRMTEERDHLYQAYSKDKRKMKRTMYENERLMKELETQRKEIEQQAKEIEKRYALLDLKCKQLLVLKDTATRASRKLNTVQKKREGVKNTSRRDKVQVQIDTDCLHKELEENDSELDNELNRKQTLVGKENSSNHDLQEACKVSIEDDEIADLDWLSTFDENSLSAGGITLDIDFSNNTKKDDSRRLCRSNPVSILENNSSCSGGKTMPLSPDTDPVVPIPVRRKRPRSANFNQQPTLNLVSPKSCTINVQNLPMSDSYISSKSDNFAESHPPYKSKINGNEQQKKQKKKKKKRLPPSLPSYSSDHGNPLQQQQQQPGVAVQKCLHCEITETPEWRQGPMGPRTLCNACGQRYRLGRLFPEYRPAASPTFVASMHSSSHSKVLEMVRVKDTSLQIAFNSWKARK</sequence>
<protein>
    <recommendedName>
        <fullName evidence="15">GATA-type domain-containing protein</fullName>
    </recommendedName>
</protein>
<dbReference type="InterPro" id="IPR013088">
    <property type="entry name" value="Znf_NHR/GATA"/>
</dbReference>
<evidence type="ECO:0000256" key="9">
    <source>
        <dbReference type="ARBA" id="ARBA00023163"/>
    </source>
</evidence>
<keyword evidence="7" id="KW-0238">DNA-binding</keyword>
<evidence type="ECO:0000259" key="15">
    <source>
        <dbReference type="PROSITE" id="PS50114"/>
    </source>
</evidence>
<dbReference type="InterPro" id="IPR000679">
    <property type="entry name" value="Znf_GATA"/>
</dbReference>
<feature type="compositionally biased region" description="Basic residues" evidence="14">
    <location>
        <begin position="330"/>
        <end position="339"/>
    </location>
</feature>
<evidence type="ECO:0000256" key="4">
    <source>
        <dbReference type="ARBA" id="ARBA00022771"/>
    </source>
</evidence>
<feature type="coiled-coil region" evidence="13">
    <location>
        <begin position="62"/>
        <end position="103"/>
    </location>
</feature>
<evidence type="ECO:0000256" key="3">
    <source>
        <dbReference type="ARBA" id="ARBA00022723"/>
    </source>
</evidence>
<dbReference type="PANTHER" id="PTHR45658">
    <property type="entry name" value="GATA TRANSCRIPTION FACTOR"/>
    <property type="match status" value="1"/>
</dbReference>
<evidence type="ECO:0000256" key="14">
    <source>
        <dbReference type="SAM" id="MobiDB-lite"/>
    </source>
</evidence>
<gene>
    <name evidence="16" type="ORF">MKW94_009449</name>
</gene>
<evidence type="ECO:0000313" key="17">
    <source>
        <dbReference type="Proteomes" id="UP001177140"/>
    </source>
</evidence>
<evidence type="ECO:0000256" key="8">
    <source>
        <dbReference type="ARBA" id="ARBA00023159"/>
    </source>
</evidence>
<dbReference type="EMBL" id="JAJJMA010070824">
    <property type="protein sequence ID" value="MCL7027666.1"/>
    <property type="molecule type" value="Genomic_DNA"/>
</dbReference>
<keyword evidence="3" id="KW-0479">Metal-binding</keyword>
<evidence type="ECO:0000256" key="10">
    <source>
        <dbReference type="ARBA" id="ARBA00023242"/>
    </source>
</evidence>
<evidence type="ECO:0000256" key="5">
    <source>
        <dbReference type="ARBA" id="ARBA00022833"/>
    </source>
</evidence>
<dbReference type="GO" id="GO:0043565">
    <property type="term" value="F:sequence-specific DNA binding"/>
    <property type="evidence" value="ECO:0007669"/>
    <property type="project" value="InterPro"/>
</dbReference>
<dbReference type="PROSITE" id="PS00344">
    <property type="entry name" value="GATA_ZN_FINGER_1"/>
    <property type="match status" value="1"/>
</dbReference>
<evidence type="ECO:0000256" key="6">
    <source>
        <dbReference type="ARBA" id="ARBA00023015"/>
    </source>
</evidence>
<keyword evidence="10" id="KW-0539">Nucleus</keyword>
<dbReference type="GO" id="GO:0005634">
    <property type="term" value="C:nucleus"/>
    <property type="evidence" value="ECO:0007669"/>
    <property type="project" value="UniProtKB-SubCell"/>
</dbReference>
<dbReference type="SMART" id="SM00401">
    <property type="entry name" value="ZnF_GATA"/>
    <property type="match status" value="1"/>
</dbReference>
<comment type="subcellular location">
    <subcellularLocation>
        <location evidence="1">Nucleus</location>
    </subcellularLocation>
</comment>
<keyword evidence="6" id="KW-0805">Transcription regulation</keyword>
<dbReference type="GO" id="GO:0030154">
    <property type="term" value="P:cell differentiation"/>
    <property type="evidence" value="ECO:0007669"/>
    <property type="project" value="TreeGrafter"/>
</dbReference>
<dbReference type="Proteomes" id="UP001177140">
    <property type="component" value="Unassembled WGS sequence"/>
</dbReference>
<dbReference type="GO" id="GO:0008270">
    <property type="term" value="F:zinc ion binding"/>
    <property type="evidence" value="ECO:0007669"/>
    <property type="project" value="UniProtKB-KW"/>
</dbReference>
<keyword evidence="5" id="KW-0862">Zinc</keyword>
<evidence type="ECO:0000256" key="12">
    <source>
        <dbReference type="PROSITE-ProRule" id="PRU00094"/>
    </source>
</evidence>
<dbReference type="CDD" id="cd00202">
    <property type="entry name" value="ZnF_GATA"/>
    <property type="match status" value="1"/>
</dbReference>
<dbReference type="FunFam" id="3.30.50.10:FF:000025">
    <property type="entry name" value="GATA transcription factor"/>
    <property type="match status" value="1"/>
</dbReference>